<evidence type="ECO:0000256" key="1">
    <source>
        <dbReference type="ARBA" id="ARBA00004685"/>
    </source>
</evidence>
<proteinExistence type="inferred from homology"/>
<organism evidence="5 6">
    <name type="scientific">Xylaria multiplex</name>
    <dbReference type="NCBI Taxonomy" id="323545"/>
    <lineage>
        <taxon>Eukaryota</taxon>
        <taxon>Fungi</taxon>
        <taxon>Dikarya</taxon>
        <taxon>Ascomycota</taxon>
        <taxon>Pezizomycotina</taxon>
        <taxon>Sordariomycetes</taxon>
        <taxon>Xylariomycetidae</taxon>
        <taxon>Xylariales</taxon>
        <taxon>Xylariaceae</taxon>
        <taxon>Xylaria</taxon>
    </lineage>
</organism>
<feature type="transmembrane region" description="Helical" evidence="4">
    <location>
        <begin position="57"/>
        <end position="77"/>
    </location>
</feature>
<dbReference type="InterPro" id="IPR021765">
    <property type="entry name" value="UstYa-like"/>
</dbReference>
<evidence type="ECO:0000256" key="3">
    <source>
        <dbReference type="ARBA" id="ARBA00035112"/>
    </source>
</evidence>
<dbReference type="OrthoDB" id="3687641at2759"/>
<keyword evidence="4" id="KW-0812">Transmembrane</keyword>
<evidence type="ECO:0000313" key="5">
    <source>
        <dbReference type="EMBL" id="KAF2967463.1"/>
    </source>
</evidence>
<keyword evidence="4" id="KW-1133">Transmembrane helix</keyword>
<dbReference type="EMBL" id="WUBL01000067">
    <property type="protein sequence ID" value="KAF2967463.1"/>
    <property type="molecule type" value="Genomic_DNA"/>
</dbReference>
<dbReference type="InParanoid" id="A0A7C8IQW3"/>
<evidence type="ECO:0008006" key="7">
    <source>
        <dbReference type="Google" id="ProtNLM"/>
    </source>
</evidence>
<comment type="similarity">
    <text evidence="3">Belongs to the ustYa family.</text>
</comment>
<dbReference type="GO" id="GO:0043386">
    <property type="term" value="P:mycotoxin biosynthetic process"/>
    <property type="evidence" value="ECO:0007669"/>
    <property type="project" value="InterPro"/>
</dbReference>
<keyword evidence="2" id="KW-0560">Oxidoreductase</keyword>
<comment type="caution">
    <text evidence="5">The sequence shown here is derived from an EMBL/GenBank/DDBJ whole genome shotgun (WGS) entry which is preliminary data.</text>
</comment>
<keyword evidence="4" id="KW-0472">Membrane</keyword>
<dbReference type="PANTHER" id="PTHR33365">
    <property type="entry name" value="YALI0B05434P"/>
    <property type="match status" value="1"/>
</dbReference>
<keyword evidence="6" id="KW-1185">Reference proteome</keyword>
<dbReference type="PANTHER" id="PTHR33365:SF11">
    <property type="entry name" value="TAT PATHWAY SIGNAL SEQUENCE"/>
    <property type="match status" value="1"/>
</dbReference>
<dbReference type="Proteomes" id="UP000481858">
    <property type="component" value="Unassembled WGS sequence"/>
</dbReference>
<comment type="pathway">
    <text evidence="1">Mycotoxin biosynthesis.</text>
</comment>
<evidence type="ECO:0000313" key="6">
    <source>
        <dbReference type="Proteomes" id="UP000481858"/>
    </source>
</evidence>
<gene>
    <name evidence="5" type="ORF">GQX73_g6086</name>
</gene>
<sequence>MDPRRPQYQTVPAADDHEKLLSTVRVPESIVDEWQTSDPRLDSATKRHTFISRVKHYIWFVDTVLLLVVASLLFVLIRDGRRDAQHSSWQIGGDSSGTGPEFSTQVVKWEADAAFVPENTTEFFSEDTLDQWKTLMPADGQRMKAGTGFGAKGESFSTTSMTHQLHCLFMMGRIYAGVTAGTTDSLPTDYHAHFLHCIDYLRQAVMCSADIALELHDSSDADDLGPQDGGWNGHHVCKDYTQVLGYLEDQIAEGVRIILPIDD</sequence>
<dbReference type="GO" id="GO:0016491">
    <property type="term" value="F:oxidoreductase activity"/>
    <property type="evidence" value="ECO:0007669"/>
    <property type="project" value="UniProtKB-KW"/>
</dbReference>
<protein>
    <recommendedName>
        <fullName evidence="7">Oxidase ustYa</fullName>
    </recommendedName>
</protein>
<dbReference type="Pfam" id="PF11807">
    <property type="entry name" value="UstYa"/>
    <property type="match status" value="1"/>
</dbReference>
<evidence type="ECO:0000256" key="2">
    <source>
        <dbReference type="ARBA" id="ARBA00023002"/>
    </source>
</evidence>
<accession>A0A7C8IQW3</accession>
<name>A0A7C8IQW3_9PEZI</name>
<evidence type="ECO:0000256" key="4">
    <source>
        <dbReference type="SAM" id="Phobius"/>
    </source>
</evidence>
<reference evidence="5 6" key="1">
    <citation type="submission" date="2019-12" db="EMBL/GenBank/DDBJ databases">
        <title>Draft genome sequence of the ascomycete Xylaria multiplex DSM 110363.</title>
        <authorList>
            <person name="Buettner E."/>
            <person name="Kellner H."/>
        </authorList>
    </citation>
    <scope>NUCLEOTIDE SEQUENCE [LARGE SCALE GENOMIC DNA]</scope>
    <source>
        <strain evidence="5 6">DSM 110363</strain>
    </source>
</reference>
<dbReference type="AlphaFoldDB" id="A0A7C8IQW3"/>